<dbReference type="KEGG" id="palb:EJC50_29590"/>
<dbReference type="Proteomes" id="UP000272528">
    <property type="component" value="Chromosome"/>
</dbReference>
<evidence type="ECO:0000313" key="1">
    <source>
        <dbReference type="EMBL" id="AZN43383.1"/>
    </source>
</evidence>
<dbReference type="AlphaFoldDB" id="A0A3Q8X947"/>
<sequence>MSLATEPEHRFAGAYDPEKFASILTLEPQMLECECGVPLIRTIYTYGGKNHCLSCVLDAAGIERTVLRR</sequence>
<accession>A0A3Q8X947</accession>
<dbReference type="EMBL" id="CP034437">
    <property type="protein sequence ID" value="AZN43383.1"/>
    <property type="molecule type" value="Genomic_DNA"/>
</dbReference>
<reference evidence="2" key="1">
    <citation type="submission" date="2018-12" db="EMBL/GenBank/DDBJ databases">
        <title>Genome sequence of Peanibacillus sp.</title>
        <authorList>
            <person name="Subramani G."/>
            <person name="Srinivasan S."/>
            <person name="Kim M.K."/>
        </authorList>
    </citation>
    <scope>NUCLEOTIDE SEQUENCE [LARGE SCALE GENOMIC DNA]</scope>
    <source>
        <strain evidence="2">18JY67-1</strain>
    </source>
</reference>
<proteinExistence type="predicted"/>
<keyword evidence="2" id="KW-1185">Reference proteome</keyword>
<organism evidence="1 2">
    <name type="scientific">Paenibacillus albus</name>
    <dbReference type="NCBI Taxonomy" id="2495582"/>
    <lineage>
        <taxon>Bacteria</taxon>
        <taxon>Bacillati</taxon>
        <taxon>Bacillota</taxon>
        <taxon>Bacilli</taxon>
        <taxon>Bacillales</taxon>
        <taxon>Paenibacillaceae</taxon>
        <taxon>Paenibacillus</taxon>
    </lineage>
</organism>
<evidence type="ECO:0000313" key="2">
    <source>
        <dbReference type="Proteomes" id="UP000272528"/>
    </source>
</evidence>
<name>A0A3Q8X947_9BACL</name>
<gene>
    <name evidence="1" type="ORF">EJC50_29590</name>
</gene>
<dbReference type="RefSeq" id="WP_126019866.1">
    <property type="nucleotide sequence ID" value="NZ_CP034437.1"/>
</dbReference>
<protein>
    <submittedName>
        <fullName evidence="1">Uncharacterized protein</fullName>
    </submittedName>
</protein>